<protein>
    <recommendedName>
        <fullName evidence="2">Ribosomal silencing factor RsfS</fullName>
    </recommendedName>
</protein>
<keyword evidence="2" id="KW-0810">Translation regulation</keyword>
<dbReference type="HAMAP" id="MF_01477">
    <property type="entry name" value="Iojap_RsfS"/>
    <property type="match status" value="1"/>
</dbReference>
<dbReference type="NCBIfam" id="TIGR00090">
    <property type="entry name" value="rsfS_iojap_ybeB"/>
    <property type="match status" value="1"/>
</dbReference>
<comment type="similarity">
    <text evidence="1 2">Belongs to the Iojap/RsfS family.</text>
</comment>
<dbReference type="SUPFAM" id="SSF81301">
    <property type="entry name" value="Nucleotidyltransferase"/>
    <property type="match status" value="1"/>
</dbReference>
<evidence type="ECO:0000256" key="2">
    <source>
        <dbReference type="HAMAP-Rule" id="MF_01477"/>
    </source>
</evidence>
<keyword evidence="2" id="KW-0678">Repressor</keyword>
<dbReference type="PANTHER" id="PTHR21043">
    <property type="entry name" value="IOJAP SUPERFAMILY ORTHOLOG"/>
    <property type="match status" value="1"/>
</dbReference>
<comment type="subunit">
    <text evidence="2">Interacts with ribosomal protein uL14 (rplN).</text>
</comment>
<reference evidence="4" key="1">
    <citation type="submission" date="2022-05" db="EMBL/GenBank/DDBJ databases">
        <title>Complete genome sequence of toluene-degrading Gulosibacter sediminis strain ACHW.36C.</title>
        <authorList>
            <person name="Wai A.C."/>
            <person name="Lai G.K."/>
            <person name="Griffin S.D."/>
            <person name="Leung F.C."/>
        </authorList>
    </citation>
    <scope>NUCLEOTIDE SEQUENCE [LARGE SCALE GENOMIC DNA]</scope>
    <source>
        <strain evidence="4">ACHW.36C</strain>
    </source>
</reference>
<sequence length="147" mass="16075">MTASENAIALTKAAALAADERQATEQIGLDVSETLPYADVFLVASGRNERMVLSIAEEIEDKLREDFGVKSLRKEGTELGRWVLLDFGDLVVHVFHEEEREYYSLERLWRDAPVVPLGLAEAADVAAAASDAEAEGDDEPDADQAPE</sequence>
<dbReference type="Gene3D" id="3.30.460.10">
    <property type="entry name" value="Beta Polymerase, domain 2"/>
    <property type="match status" value="1"/>
</dbReference>
<gene>
    <name evidence="2 4" type="primary">rsfS</name>
    <name evidence="4" type="ORF">M3M28_09040</name>
</gene>
<evidence type="ECO:0000313" key="4">
    <source>
        <dbReference type="EMBL" id="UQN14193.1"/>
    </source>
</evidence>
<accession>A0ABY4MUU3</accession>
<proteinExistence type="inferred from homology"/>
<feature type="region of interest" description="Disordered" evidence="3">
    <location>
        <begin position="126"/>
        <end position="147"/>
    </location>
</feature>
<comment type="subcellular location">
    <subcellularLocation>
        <location evidence="2">Cytoplasm</location>
    </subcellularLocation>
</comment>
<dbReference type="Pfam" id="PF02410">
    <property type="entry name" value="RsfS"/>
    <property type="match status" value="1"/>
</dbReference>
<dbReference type="PANTHER" id="PTHR21043:SF0">
    <property type="entry name" value="MITOCHONDRIAL ASSEMBLY OF RIBOSOMAL LARGE SUBUNIT PROTEIN 1"/>
    <property type="match status" value="1"/>
</dbReference>
<evidence type="ECO:0000256" key="1">
    <source>
        <dbReference type="ARBA" id="ARBA00010574"/>
    </source>
</evidence>
<feature type="compositionally biased region" description="Acidic residues" evidence="3">
    <location>
        <begin position="132"/>
        <end position="147"/>
    </location>
</feature>
<name>A0ABY4MUU3_9MICO</name>
<dbReference type="InterPro" id="IPR043519">
    <property type="entry name" value="NT_sf"/>
</dbReference>
<keyword evidence="2" id="KW-0963">Cytoplasm</keyword>
<comment type="function">
    <text evidence="2">Functions as a ribosomal silencing factor. Interacts with ribosomal protein uL14 (rplN), blocking formation of intersubunit bridge B8. Prevents association of the 30S and 50S ribosomal subunits and the formation of functional ribosomes, thus repressing translation.</text>
</comment>
<organism evidence="4">
    <name type="scientific">Gulosibacter sediminis</name>
    <dbReference type="NCBI Taxonomy" id="1729695"/>
    <lineage>
        <taxon>Bacteria</taxon>
        <taxon>Bacillati</taxon>
        <taxon>Actinomycetota</taxon>
        <taxon>Actinomycetes</taxon>
        <taxon>Micrococcales</taxon>
        <taxon>Microbacteriaceae</taxon>
        <taxon>Gulosibacter</taxon>
    </lineage>
</organism>
<evidence type="ECO:0000256" key="3">
    <source>
        <dbReference type="SAM" id="MobiDB-lite"/>
    </source>
</evidence>
<dbReference type="InterPro" id="IPR004394">
    <property type="entry name" value="Iojap/RsfS/C7orf30"/>
</dbReference>
<dbReference type="EMBL" id="CP097160">
    <property type="protein sequence ID" value="UQN14193.1"/>
    <property type="molecule type" value="Genomic_DNA"/>
</dbReference>